<accession>A0AAN7DWL9</accession>
<dbReference type="NCBIfam" id="TIGR01614">
    <property type="entry name" value="PME_inhib"/>
    <property type="match status" value="1"/>
</dbReference>
<feature type="domain" description="Pectinesterase inhibitor" evidence="5">
    <location>
        <begin position="27"/>
        <end position="172"/>
    </location>
</feature>
<dbReference type="EMBL" id="JAXUIC010000012">
    <property type="protein sequence ID" value="KAK4557190.1"/>
    <property type="molecule type" value="Genomic_DNA"/>
</dbReference>
<evidence type="ECO:0000256" key="2">
    <source>
        <dbReference type="ARBA" id="ARBA00023157"/>
    </source>
</evidence>
<dbReference type="PANTHER" id="PTHR36710">
    <property type="entry name" value="PECTINESTERASE INHIBITOR-LIKE"/>
    <property type="match status" value="1"/>
</dbReference>
<sequence length="179" mass="19755">MASPISCLSILVIPLLVTSLFYQVSNADQALLERICRNSTDHDFCMASLLSDERSINSSLVALEIISIELNVDVVEVAVNRIPDVNKTLTDPVDKTRLKNCENDIGDAHENMFRAGDGANLFNYDKVQTTLTAALLKIGECANQYESSPKRQSPLSDLTFKMGRLIDISFVIVNYILGV</sequence>
<feature type="signal peptide" evidence="4">
    <location>
        <begin position="1"/>
        <end position="27"/>
    </location>
</feature>
<evidence type="ECO:0000313" key="6">
    <source>
        <dbReference type="EMBL" id="KAK4557190.1"/>
    </source>
</evidence>
<dbReference type="Pfam" id="PF04043">
    <property type="entry name" value="PMEI"/>
    <property type="match status" value="1"/>
</dbReference>
<keyword evidence="2" id="KW-1015">Disulfide bond</keyword>
<dbReference type="GO" id="GO:0046910">
    <property type="term" value="F:pectinesterase inhibitor activity"/>
    <property type="evidence" value="ECO:0007669"/>
    <property type="project" value="InterPro"/>
</dbReference>
<dbReference type="Gene3D" id="1.20.140.40">
    <property type="entry name" value="Invertase/pectin methylesterase inhibitor family protein"/>
    <property type="match status" value="1"/>
</dbReference>
<evidence type="ECO:0000313" key="7">
    <source>
        <dbReference type="Proteomes" id="UP001324115"/>
    </source>
</evidence>
<comment type="similarity">
    <text evidence="3">Belongs to the PMEI family.</text>
</comment>
<protein>
    <recommendedName>
        <fullName evidence="5">Pectinesterase inhibitor domain-containing protein</fullName>
    </recommendedName>
</protein>
<dbReference type="InterPro" id="IPR034086">
    <property type="entry name" value="PMEI_plant"/>
</dbReference>
<organism evidence="6 7">
    <name type="scientific">Quercus rubra</name>
    <name type="common">Northern red oak</name>
    <name type="synonym">Quercus borealis</name>
    <dbReference type="NCBI Taxonomy" id="3512"/>
    <lineage>
        <taxon>Eukaryota</taxon>
        <taxon>Viridiplantae</taxon>
        <taxon>Streptophyta</taxon>
        <taxon>Embryophyta</taxon>
        <taxon>Tracheophyta</taxon>
        <taxon>Spermatophyta</taxon>
        <taxon>Magnoliopsida</taxon>
        <taxon>eudicotyledons</taxon>
        <taxon>Gunneridae</taxon>
        <taxon>Pentapetalae</taxon>
        <taxon>rosids</taxon>
        <taxon>fabids</taxon>
        <taxon>Fagales</taxon>
        <taxon>Fagaceae</taxon>
        <taxon>Quercus</taxon>
    </lineage>
</organism>
<evidence type="ECO:0000256" key="3">
    <source>
        <dbReference type="ARBA" id="ARBA00038471"/>
    </source>
</evidence>
<dbReference type="PANTHER" id="PTHR36710:SF18">
    <property type="entry name" value="PECTINESTERASE INHIBITOR 5-RELATED"/>
    <property type="match status" value="1"/>
</dbReference>
<dbReference type="InterPro" id="IPR052421">
    <property type="entry name" value="PCW_Enzyme_Inhibitor"/>
</dbReference>
<proteinExistence type="inferred from homology"/>
<evidence type="ECO:0000259" key="5">
    <source>
        <dbReference type="SMART" id="SM00856"/>
    </source>
</evidence>
<reference evidence="6 7" key="1">
    <citation type="journal article" date="2023" name="G3 (Bethesda)">
        <title>A haplotype-resolved chromosome-scale genome for Quercus rubra L. provides insights into the genetics of adaptive traits for red oak species.</title>
        <authorList>
            <person name="Kapoor B."/>
            <person name="Jenkins J."/>
            <person name="Schmutz J."/>
            <person name="Zhebentyayeva T."/>
            <person name="Kuelheim C."/>
            <person name="Coggeshall M."/>
            <person name="Heim C."/>
            <person name="Lasky J.R."/>
            <person name="Leites L."/>
            <person name="Islam-Faridi N."/>
            <person name="Romero-Severson J."/>
            <person name="DeLeo V.L."/>
            <person name="Lucas S.M."/>
            <person name="Lazic D."/>
            <person name="Gailing O."/>
            <person name="Carlson J."/>
            <person name="Staton M."/>
        </authorList>
    </citation>
    <scope>NUCLEOTIDE SEQUENCE [LARGE SCALE GENOMIC DNA]</scope>
    <source>
        <strain evidence="6">Pseudo-F2</strain>
    </source>
</reference>
<dbReference type="InterPro" id="IPR006501">
    <property type="entry name" value="Pectinesterase_inhib_dom"/>
</dbReference>
<keyword evidence="7" id="KW-1185">Reference proteome</keyword>
<evidence type="ECO:0000256" key="4">
    <source>
        <dbReference type="SAM" id="SignalP"/>
    </source>
</evidence>
<comment type="caution">
    <text evidence="6">The sequence shown here is derived from an EMBL/GenBank/DDBJ whole genome shotgun (WGS) entry which is preliminary data.</text>
</comment>
<keyword evidence="1 4" id="KW-0732">Signal</keyword>
<dbReference type="AlphaFoldDB" id="A0AAN7DWL9"/>
<dbReference type="SMART" id="SM00856">
    <property type="entry name" value="PMEI"/>
    <property type="match status" value="1"/>
</dbReference>
<dbReference type="Proteomes" id="UP001324115">
    <property type="component" value="Unassembled WGS sequence"/>
</dbReference>
<dbReference type="SUPFAM" id="SSF101148">
    <property type="entry name" value="Plant invertase/pectin methylesterase inhibitor"/>
    <property type="match status" value="1"/>
</dbReference>
<dbReference type="CDD" id="cd15797">
    <property type="entry name" value="PMEI"/>
    <property type="match status" value="1"/>
</dbReference>
<evidence type="ECO:0000256" key="1">
    <source>
        <dbReference type="ARBA" id="ARBA00022729"/>
    </source>
</evidence>
<dbReference type="InterPro" id="IPR035513">
    <property type="entry name" value="Invertase/methylesterase_inhib"/>
</dbReference>
<feature type="chain" id="PRO_5042869328" description="Pectinesterase inhibitor domain-containing protein" evidence="4">
    <location>
        <begin position="28"/>
        <end position="179"/>
    </location>
</feature>
<name>A0AAN7DWL9_QUERU</name>
<gene>
    <name evidence="6" type="ORF">RGQ29_007096</name>
</gene>